<dbReference type="Pfam" id="PF07228">
    <property type="entry name" value="SpoIIE"/>
    <property type="match status" value="1"/>
</dbReference>
<evidence type="ECO:0000259" key="4">
    <source>
        <dbReference type="SMART" id="SM00331"/>
    </source>
</evidence>
<sequence length="402" mass="41784">MRTAWLTDDVHDERRPLPMAWIRHFPRVDAAACLPLAALLVIAAADLCLPNGGSVIGLLIGVPALAGLRQSSARFVAATGAATLATLGLLELSMVADERLRFAAVVAGVLGTTAVTAVATRRRERSDHERADLRAITDAMRRAVLRPAPRRTGGVRTGVRYFADAVEAGLGGDLYAVMETAYGVRVIVGDVRGKGLAALEQAADVLGAFRELAHNEPTLTGVALRLDGFLARRGGAEDFVTALLVQIPPDGADAELVNCGHPPPLLLSLDGASTFVDALPPAPPLGLVAVAGDACPSGPLPLPPCGGHLLLYTDGVTESRDAAGRFYPLAERAAALVHPDPDVLLDALEADLRAHVGGRPEDDAALLVLDFDPVPSAYALGGDPAPAHRGTDDLAHEPADGR</sequence>
<proteinExistence type="predicted"/>
<evidence type="ECO:0000256" key="2">
    <source>
        <dbReference type="SAM" id="MobiDB-lite"/>
    </source>
</evidence>
<dbReference type="Gene3D" id="3.60.40.10">
    <property type="entry name" value="PPM-type phosphatase domain"/>
    <property type="match status" value="1"/>
</dbReference>
<protein>
    <submittedName>
        <fullName evidence="5">Serine/threonine-protein phosphatase</fullName>
    </submittedName>
</protein>
<keyword evidence="1" id="KW-0378">Hydrolase</keyword>
<dbReference type="PANTHER" id="PTHR43156:SF2">
    <property type="entry name" value="STAGE II SPORULATION PROTEIN E"/>
    <property type="match status" value="1"/>
</dbReference>
<dbReference type="GO" id="GO:0016791">
    <property type="term" value="F:phosphatase activity"/>
    <property type="evidence" value="ECO:0007669"/>
    <property type="project" value="TreeGrafter"/>
</dbReference>
<dbReference type="InterPro" id="IPR036457">
    <property type="entry name" value="PPM-type-like_dom_sf"/>
</dbReference>
<dbReference type="InterPro" id="IPR052016">
    <property type="entry name" value="Bact_Sigma-Reg"/>
</dbReference>
<evidence type="ECO:0000313" key="5">
    <source>
        <dbReference type="EMBL" id="RFU43556.1"/>
    </source>
</evidence>
<feature type="domain" description="PPM-type phosphatase" evidence="4">
    <location>
        <begin position="150"/>
        <end position="371"/>
    </location>
</feature>
<organism evidence="5 6">
    <name type="scientific">Actinomadura logoneensis</name>
    <dbReference type="NCBI Taxonomy" id="2293572"/>
    <lineage>
        <taxon>Bacteria</taxon>
        <taxon>Bacillati</taxon>
        <taxon>Actinomycetota</taxon>
        <taxon>Actinomycetes</taxon>
        <taxon>Streptosporangiales</taxon>
        <taxon>Thermomonosporaceae</taxon>
        <taxon>Actinomadura</taxon>
    </lineage>
</organism>
<keyword evidence="3" id="KW-0472">Membrane</keyword>
<name>A0A372JUS5_9ACTN</name>
<accession>A0A372JUS5</accession>
<dbReference type="SMART" id="SM00331">
    <property type="entry name" value="PP2C_SIG"/>
    <property type="match status" value="1"/>
</dbReference>
<comment type="caution">
    <text evidence="5">The sequence shown here is derived from an EMBL/GenBank/DDBJ whole genome shotgun (WGS) entry which is preliminary data.</text>
</comment>
<evidence type="ECO:0000256" key="3">
    <source>
        <dbReference type="SAM" id="Phobius"/>
    </source>
</evidence>
<evidence type="ECO:0000313" key="6">
    <source>
        <dbReference type="Proteomes" id="UP000261811"/>
    </source>
</evidence>
<feature type="transmembrane region" description="Helical" evidence="3">
    <location>
        <begin position="75"/>
        <end position="96"/>
    </location>
</feature>
<dbReference type="AlphaFoldDB" id="A0A372JUS5"/>
<feature type="transmembrane region" description="Helical" evidence="3">
    <location>
        <begin position="102"/>
        <end position="120"/>
    </location>
</feature>
<feature type="region of interest" description="Disordered" evidence="2">
    <location>
        <begin position="380"/>
        <end position="402"/>
    </location>
</feature>
<keyword evidence="3" id="KW-0812">Transmembrane</keyword>
<keyword evidence="3" id="KW-1133">Transmembrane helix</keyword>
<keyword evidence="6" id="KW-1185">Reference proteome</keyword>
<dbReference type="Proteomes" id="UP000261811">
    <property type="component" value="Unassembled WGS sequence"/>
</dbReference>
<reference evidence="5 6" key="1">
    <citation type="submission" date="2018-08" db="EMBL/GenBank/DDBJ databases">
        <title>Actinomadura jelena sp. nov., a novel Actinomycete isolated from soil in Chad.</title>
        <authorList>
            <person name="Shi L."/>
        </authorList>
    </citation>
    <scope>NUCLEOTIDE SEQUENCE [LARGE SCALE GENOMIC DNA]</scope>
    <source>
        <strain evidence="5 6">NEAU-G17</strain>
    </source>
</reference>
<evidence type="ECO:0000256" key="1">
    <source>
        <dbReference type="ARBA" id="ARBA00022801"/>
    </source>
</evidence>
<dbReference type="PANTHER" id="PTHR43156">
    <property type="entry name" value="STAGE II SPORULATION PROTEIN E-RELATED"/>
    <property type="match status" value="1"/>
</dbReference>
<dbReference type="EMBL" id="QURH01000009">
    <property type="protein sequence ID" value="RFU43556.1"/>
    <property type="molecule type" value="Genomic_DNA"/>
</dbReference>
<dbReference type="InterPro" id="IPR001932">
    <property type="entry name" value="PPM-type_phosphatase-like_dom"/>
</dbReference>
<dbReference type="FunFam" id="3.60.40.10:FF:000058">
    <property type="entry name" value="Stage II sporulation protein E"/>
    <property type="match status" value="1"/>
</dbReference>
<gene>
    <name evidence="5" type="ORF">DZF91_00520</name>
</gene>
<feature type="compositionally biased region" description="Basic and acidic residues" evidence="2">
    <location>
        <begin position="389"/>
        <end position="402"/>
    </location>
</feature>